<protein>
    <submittedName>
        <fullName evidence="2">Uncharacterized protein</fullName>
    </submittedName>
</protein>
<name>A0ABD2CPI4_VESMC</name>
<dbReference type="Proteomes" id="UP001607303">
    <property type="component" value="Unassembled WGS sequence"/>
</dbReference>
<feature type="compositionally biased region" description="Pro residues" evidence="1">
    <location>
        <begin position="102"/>
        <end position="117"/>
    </location>
</feature>
<keyword evidence="3" id="KW-1185">Reference proteome</keyword>
<feature type="non-terminal residue" evidence="2">
    <location>
        <position position="227"/>
    </location>
</feature>
<reference evidence="2 3" key="1">
    <citation type="journal article" date="2024" name="Ann. Entomol. Soc. Am.">
        <title>Genomic analyses of the southern and eastern yellowjacket wasps (Hymenoptera: Vespidae) reveal evolutionary signatures of social life.</title>
        <authorList>
            <person name="Catto M.A."/>
            <person name="Caine P.B."/>
            <person name="Orr S.E."/>
            <person name="Hunt B.G."/>
            <person name="Goodisman M.A.D."/>
        </authorList>
    </citation>
    <scope>NUCLEOTIDE SEQUENCE [LARGE SCALE GENOMIC DNA]</scope>
    <source>
        <strain evidence="2">232</strain>
        <tissue evidence="2">Head and thorax</tissue>
    </source>
</reference>
<organism evidence="2 3">
    <name type="scientific">Vespula maculifrons</name>
    <name type="common">Eastern yellow jacket</name>
    <name type="synonym">Wasp</name>
    <dbReference type="NCBI Taxonomy" id="7453"/>
    <lineage>
        <taxon>Eukaryota</taxon>
        <taxon>Metazoa</taxon>
        <taxon>Ecdysozoa</taxon>
        <taxon>Arthropoda</taxon>
        <taxon>Hexapoda</taxon>
        <taxon>Insecta</taxon>
        <taxon>Pterygota</taxon>
        <taxon>Neoptera</taxon>
        <taxon>Endopterygota</taxon>
        <taxon>Hymenoptera</taxon>
        <taxon>Apocrita</taxon>
        <taxon>Aculeata</taxon>
        <taxon>Vespoidea</taxon>
        <taxon>Vespidae</taxon>
        <taxon>Vespinae</taxon>
        <taxon>Vespula</taxon>
    </lineage>
</organism>
<accession>A0ABD2CPI4</accession>
<comment type="caution">
    <text evidence="2">The sequence shown here is derived from an EMBL/GenBank/DDBJ whole genome shotgun (WGS) entry which is preliminary data.</text>
</comment>
<evidence type="ECO:0000313" key="3">
    <source>
        <dbReference type="Proteomes" id="UP001607303"/>
    </source>
</evidence>
<dbReference type="EMBL" id="JAYRBN010000037">
    <property type="protein sequence ID" value="KAL2746624.1"/>
    <property type="molecule type" value="Genomic_DNA"/>
</dbReference>
<gene>
    <name evidence="2" type="ORF">V1477_004994</name>
</gene>
<sequence>MQGIKLPVTMEKGASCQVTDRASTQQQILFSNGVSRSWTPDYADLIPMVETFLKFNVSSVSISERSGRQPPSNEQPLQPMATVPGFLVTMAILLLDRWLQTPPHPPPPPRPPPPSPPSCCTTPLDSFVLPATTTTNQSRTAKKYSITRQELEGGSGGGSGGVGSDGVEDSKFFETTLGYFRRLKTIKSFVEKRYLRMDRPVDYLKETSRGQGHEASGLLELGSRFEP</sequence>
<evidence type="ECO:0000313" key="2">
    <source>
        <dbReference type="EMBL" id="KAL2746624.1"/>
    </source>
</evidence>
<feature type="compositionally biased region" description="Gly residues" evidence="1">
    <location>
        <begin position="153"/>
        <end position="164"/>
    </location>
</feature>
<evidence type="ECO:0000256" key="1">
    <source>
        <dbReference type="SAM" id="MobiDB-lite"/>
    </source>
</evidence>
<proteinExistence type="predicted"/>
<feature type="region of interest" description="Disordered" evidence="1">
    <location>
        <begin position="206"/>
        <end position="227"/>
    </location>
</feature>
<dbReference type="AlphaFoldDB" id="A0ABD2CPI4"/>
<feature type="region of interest" description="Disordered" evidence="1">
    <location>
        <begin position="99"/>
        <end position="165"/>
    </location>
</feature>